<dbReference type="Proteomes" id="UP001432027">
    <property type="component" value="Unassembled WGS sequence"/>
</dbReference>
<sequence length="81" mass="8906">RSCIPPAGASGPSIPSDIYPPYTCKCSPRTWRLHKSYPNVSWLSMSVETRHCIERAATITVAHSTTRTCGVIGWETAERTA</sequence>
<dbReference type="EMBL" id="BTSX01000001">
    <property type="protein sequence ID" value="GMS81116.1"/>
    <property type="molecule type" value="Genomic_DNA"/>
</dbReference>
<protein>
    <submittedName>
        <fullName evidence="1">Uncharacterized protein</fullName>
    </submittedName>
</protein>
<dbReference type="AlphaFoldDB" id="A0AAV5SCM2"/>
<comment type="caution">
    <text evidence="1">The sequence shown here is derived from an EMBL/GenBank/DDBJ whole genome shotgun (WGS) entry which is preliminary data.</text>
</comment>
<proteinExistence type="predicted"/>
<evidence type="ECO:0000313" key="2">
    <source>
        <dbReference type="Proteomes" id="UP001432027"/>
    </source>
</evidence>
<reference evidence="1" key="1">
    <citation type="submission" date="2023-10" db="EMBL/GenBank/DDBJ databases">
        <title>Genome assembly of Pristionchus species.</title>
        <authorList>
            <person name="Yoshida K."/>
            <person name="Sommer R.J."/>
        </authorList>
    </citation>
    <scope>NUCLEOTIDE SEQUENCE</scope>
    <source>
        <strain evidence="1">RS0144</strain>
    </source>
</reference>
<feature type="non-terminal residue" evidence="1">
    <location>
        <position position="1"/>
    </location>
</feature>
<name>A0AAV5SCM2_9BILA</name>
<feature type="non-terminal residue" evidence="1">
    <location>
        <position position="81"/>
    </location>
</feature>
<organism evidence="1 2">
    <name type="scientific">Pristionchus entomophagus</name>
    <dbReference type="NCBI Taxonomy" id="358040"/>
    <lineage>
        <taxon>Eukaryota</taxon>
        <taxon>Metazoa</taxon>
        <taxon>Ecdysozoa</taxon>
        <taxon>Nematoda</taxon>
        <taxon>Chromadorea</taxon>
        <taxon>Rhabditida</taxon>
        <taxon>Rhabditina</taxon>
        <taxon>Diplogasteromorpha</taxon>
        <taxon>Diplogasteroidea</taxon>
        <taxon>Neodiplogasteridae</taxon>
        <taxon>Pristionchus</taxon>
    </lineage>
</organism>
<evidence type="ECO:0000313" key="1">
    <source>
        <dbReference type="EMBL" id="GMS81116.1"/>
    </source>
</evidence>
<keyword evidence="2" id="KW-1185">Reference proteome</keyword>
<gene>
    <name evidence="1" type="ORF">PENTCL1PPCAC_3291</name>
</gene>
<accession>A0AAV5SCM2</accession>